<dbReference type="Proteomes" id="UP001156560">
    <property type="component" value="Chromosome 2"/>
</dbReference>
<reference evidence="3 5" key="1">
    <citation type="journal article" date="2017" name="Appl. Environ. Microbiol.">
        <title>Parallel evolution of two clades of a major Atlantic endemic Vibrio parahaemolyticus pathogen lineage by independent acquisition of related pathogenicity islands.</title>
        <authorList>
            <person name="Xu F."/>
            <person name="Gonzalez-Escalona N."/>
            <person name="Drees K.P."/>
            <person name="Sebra R.P."/>
            <person name="Cooper V.S."/>
            <person name="Jones S.H."/>
            <person name="Whistler C.A."/>
        </authorList>
    </citation>
    <scope>NUCLEOTIDE SEQUENCE [LARGE SCALE GENOMIC DNA]</scope>
    <source>
        <strain evidence="3 5">MAVP-3</strain>
    </source>
</reference>
<dbReference type="Proteomes" id="UP000214596">
    <property type="component" value="Unassembled WGS sequence"/>
</dbReference>
<dbReference type="PROSITE" id="PS50110">
    <property type="entry name" value="RESPONSE_REGULATORY"/>
    <property type="match status" value="1"/>
</dbReference>
<feature type="domain" description="Response regulatory" evidence="2">
    <location>
        <begin position="12"/>
        <end position="135"/>
    </location>
</feature>
<dbReference type="GO" id="GO:0000160">
    <property type="term" value="P:phosphorelay signal transduction system"/>
    <property type="evidence" value="ECO:0007669"/>
    <property type="project" value="InterPro"/>
</dbReference>
<dbReference type="RefSeq" id="WP_005463789.1">
    <property type="nucleotide sequence ID" value="NZ_CANUHV010000030.1"/>
</dbReference>
<accession>A0A0M2IJV4</accession>
<evidence type="ECO:0000259" key="2">
    <source>
        <dbReference type="PROSITE" id="PS50110"/>
    </source>
</evidence>
<dbReference type="Pfam" id="PF00072">
    <property type="entry name" value="Response_reg"/>
    <property type="match status" value="1"/>
</dbReference>
<dbReference type="InterPro" id="IPR011990">
    <property type="entry name" value="TPR-like_helical_dom_sf"/>
</dbReference>
<dbReference type="STRING" id="670.ACZ92_22710"/>
<dbReference type="AlphaFoldDB" id="A0A0M2IJV4"/>
<evidence type="ECO:0000313" key="4">
    <source>
        <dbReference type="EMBL" id="WAT93209.1"/>
    </source>
</evidence>
<dbReference type="InterPro" id="IPR001789">
    <property type="entry name" value="Sig_transdc_resp-reg_receiver"/>
</dbReference>
<dbReference type="OrthoDB" id="5902636at2"/>
<feature type="modified residue" description="4-aspartylphosphate" evidence="1">
    <location>
        <position position="64"/>
    </location>
</feature>
<dbReference type="InterPro" id="IPR011006">
    <property type="entry name" value="CheY-like_superfamily"/>
</dbReference>
<evidence type="ECO:0000313" key="5">
    <source>
        <dbReference type="Proteomes" id="UP000214596"/>
    </source>
</evidence>
<gene>
    <name evidence="3" type="ORF">CA163_01670</name>
    <name evidence="4" type="ORF">O1Q84_19635</name>
</gene>
<reference evidence="4" key="2">
    <citation type="submission" date="2022-12" db="EMBL/GenBank/DDBJ databases">
        <title>Vibrio parahaemolyticus become highly virulent by producing novel Tc toxins.</title>
        <authorList>
            <person name="Yang F."/>
            <person name="You Y."/>
            <person name="Lai Q."/>
            <person name="Xu L."/>
            <person name="Li F."/>
        </authorList>
    </citation>
    <scope>NUCLEOTIDE SEQUENCE</scope>
    <source>
        <strain evidence="4">Vp-HL-202005</strain>
    </source>
</reference>
<dbReference type="EMBL" id="CP114195">
    <property type="protein sequence ID" value="WAT93209.1"/>
    <property type="molecule type" value="Genomic_DNA"/>
</dbReference>
<dbReference type="SMR" id="A0A0M2IJV4"/>
<dbReference type="OMA" id="GDYLCKP"/>
<name>A0A0M2IJV4_VIBPH</name>
<dbReference type="EMBL" id="NIXT01000039">
    <property type="protein sequence ID" value="OXE34568.1"/>
    <property type="molecule type" value="Genomic_DNA"/>
</dbReference>
<proteinExistence type="predicted"/>
<keyword evidence="1" id="KW-0597">Phosphoprotein</keyword>
<organism evidence="3 5">
    <name type="scientific">Vibrio parahaemolyticus</name>
    <dbReference type="NCBI Taxonomy" id="670"/>
    <lineage>
        <taxon>Bacteria</taxon>
        <taxon>Pseudomonadati</taxon>
        <taxon>Pseudomonadota</taxon>
        <taxon>Gammaproteobacteria</taxon>
        <taxon>Vibrionales</taxon>
        <taxon>Vibrionaceae</taxon>
        <taxon>Vibrio</taxon>
    </lineage>
</organism>
<evidence type="ECO:0000256" key="1">
    <source>
        <dbReference type="PROSITE-ProRule" id="PRU00169"/>
    </source>
</evidence>
<dbReference type="SMART" id="SM00448">
    <property type="entry name" value="REC"/>
    <property type="match status" value="1"/>
</dbReference>
<dbReference type="SUPFAM" id="SSF52172">
    <property type="entry name" value="CheY-like"/>
    <property type="match status" value="1"/>
</dbReference>
<dbReference type="GeneID" id="1191740"/>
<sequence>MAEGRVAVGDINILVVDDCSTSSLLVKHQLIALGAKASNITCVTNTQAALLAAKTRFYSFLVIDYHLAEKYTGLDLVHLLSRAQLISDTTAVLMISSDATKETVLTALSSSGRVRHLLTKPLQTKALYTKMLQALQEQQHIAAVTKRLLASQPLLLSDVILLHKTHASSICVESLIIDTLVERRDYTLLEDYLPLCSQKEHASKVCATAFLLHHQGHISEAVKVLADYVTRNPLCLAAIDSLIGLYESLGQQRHALCLAKRAFSLTPSNGSRFLSASRITAKLGLFEDLYELGRTYAAHLSQTDAQWLNVLSSYVDLVSDHFKTLTHIHTKRKVLVQLNELCLLTQKQLGKEQQVNLLAFKQLMQCKLLLVESRAAEAHLKLLESLSYFYDIPTQMPIALLKQALPLLAFFGEFSIRRSLLGVINQSCSSVRLQECNIVPHEYDYPFSVETKLNALAAPDQQYHSNSESVVNFLKQRALPPNWSRWLSDYLSGSFSSQIPEPFSYHITDRE</sequence>
<dbReference type="Gene3D" id="3.40.50.2300">
    <property type="match status" value="1"/>
</dbReference>
<dbReference type="SUPFAM" id="SSF48452">
    <property type="entry name" value="TPR-like"/>
    <property type="match status" value="1"/>
</dbReference>
<evidence type="ECO:0000313" key="3">
    <source>
        <dbReference type="EMBL" id="OXE34568.1"/>
    </source>
</evidence>
<protein>
    <submittedName>
        <fullName evidence="3">Response regulator</fullName>
    </submittedName>
</protein>